<name>A0A7S7SPA6_PALFE</name>
<sequence length="375" mass="41773">MFDRIAGPAGGKLSPILPSRIPSLDGLRAISIALVLLGHLAGTQNFPAWIHPPASLANMGVRVFFVISGFLITSLLLKEWDKTGRISLKQFYLRRIFRIFPAFYVYIGVVLVLVWAGWVAVLDGDLLHAFTYSMNYHHPHGWPLAHLWSLAVEEQFYLVWPAVFLLAGPGRAMKVAASVILLAPLIRIGTWQLFESVRPTYGQQFEAVADALASGCLLAGIYNALGAWEKYQQVLRSAWFWAAPVVLGVLQFIDKPRVQMFAGQTLMNLCILLIIERMVRYPETPAGKVLNLAPLRFMGVLSYSLYLWQQLVLNRHSTSWTAAFPVNLGFAVVLAISSYYIVERPFLRLKEKLGAAAKAKAQSPPRLPVADVTET</sequence>
<feature type="transmembrane region" description="Helical" evidence="1">
    <location>
        <begin position="289"/>
        <end position="308"/>
    </location>
</feature>
<dbReference type="Pfam" id="PF01757">
    <property type="entry name" value="Acyl_transf_3"/>
    <property type="match status" value="1"/>
</dbReference>
<evidence type="ECO:0000313" key="3">
    <source>
        <dbReference type="EMBL" id="QOY92334.1"/>
    </source>
</evidence>
<feature type="transmembrane region" description="Helical" evidence="1">
    <location>
        <begin position="320"/>
        <end position="342"/>
    </location>
</feature>
<feature type="transmembrane region" description="Helical" evidence="1">
    <location>
        <begin position="175"/>
        <end position="194"/>
    </location>
</feature>
<accession>A0A7S7SPA6</accession>
<evidence type="ECO:0000259" key="2">
    <source>
        <dbReference type="Pfam" id="PF01757"/>
    </source>
</evidence>
<dbReference type="Proteomes" id="UP000593892">
    <property type="component" value="Plasmid pPfer1"/>
</dbReference>
<feature type="transmembrane region" description="Helical" evidence="1">
    <location>
        <begin position="141"/>
        <end position="168"/>
    </location>
</feature>
<dbReference type="PANTHER" id="PTHR23028">
    <property type="entry name" value="ACETYLTRANSFERASE"/>
    <property type="match status" value="1"/>
</dbReference>
<reference evidence="3 4" key="1">
    <citation type="submission" date="2020-10" db="EMBL/GenBank/DDBJ databases">
        <title>Complete genome sequence of Paludibaculum fermentans P105T, a facultatively anaerobic acidobacterium capable of dissimilatory Fe(III) reduction.</title>
        <authorList>
            <person name="Dedysh S.N."/>
            <person name="Beletsky A.V."/>
            <person name="Kulichevskaya I.S."/>
            <person name="Mardanov A.V."/>
            <person name="Ravin N.V."/>
        </authorList>
    </citation>
    <scope>NUCLEOTIDE SEQUENCE [LARGE SCALE GENOMIC DNA]</scope>
    <source>
        <strain evidence="3 4">P105</strain>
        <plasmid evidence="3 4">pPfer1</plasmid>
    </source>
</reference>
<gene>
    <name evidence="3" type="ORF">IRI77_37720</name>
</gene>
<proteinExistence type="predicted"/>
<dbReference type="GO" id="GO:0016020">
    <property type="term" value="C:membrane"/>
    <property type="evidence" value="ECO:0007669"/>
    <property type="project" value="TreeGrafter"/>
</dbReference>
<dbReference type="GO" id="GO:0009103">
    <property type="term" value="P:lipopolysaccharide biosynthetic process"/>
    <property type="evidence" value="ECO:0007669"/>
    <property type="project" value="TreeGrafter"/>
</dbReference>
<keyword evidence="1" id="KW-1133">Transmembrane helix</keyword>
<feature type="transmembrane region" description="Helical" evidence="1">
    <location>
        <begin position="56"/>
        <end position="77"/>
    </location>
</feature>
<dbReference type="AlphaFoldDB" id="A0A7S7SPA6"/>
<geneLocation type="plasmid" evidence="3 4">
    <name>pPfer1</name>
</geneLocation>
<feature type="transmembrane region" description="Helical" evidence="1">
    <location>
        <begin position="259"/>
        <end position="277"/>
    </location>
</feature>
<keyword evidence="3" id="KW-0808">Transferase</keyword>
<keyword evidence="1" id="KW-0472">Membrane</keyword>
<feature type="transmembrane region" description="Helical" evidence="1">
    <location>
        <begin position="206"/>
        <end position="225"/>
    </location>
</feature>
<dbReference type="GO" id="GO:0016747">
    <property type="term" value="F:acyltransferase activity, transferring groups other than amino-acyl groups"/>
    <property type="evidence" value="ECO:0007669"/>
    <property type="project" value="InterPro"/>
</dbReference>
<dbReference type="KEGG" id="pfer:IRI77_37720"/>
<dbReference type="RefSeq" id="WP_194453988.1">
    <property type="nucleotide sequence ID" value="NZ_CP063850.1"/>
</dbReference>
<dbReference type="EMBL" id="CP063850">
    <property type="protein sequence ID" value="QOY92334.1"/>
    <property type="molecule type" value="Genomic_DNA"/>
</dbReference>
<dbReference type="PANTHER" id="PTHR23028:SF53">
    <property type="entry name" value="ACYL_TRANSF_3 DOMAIN-CONTAINING PROTEIN"/>
    <property type="match status" value="1"/>
</dbReference>
<feature type="transmembrane region" description="Helical" evidence="1">
    <location>
        <begin position="237"/>
        <end position="253"/>
    </location>
</feature>
<keyword evidence="1" id="KW-0812">Transmembrane</keyword>
<dbReference type="InterPro" id="IPR050879">
    <property type="entry name" value="Acyltransferase_3"/>
</dbReference>
<evidence type="ECO:0000313" key="4">
    <source>
        <dbReference type="Proteomes" id="UP000593892"/>
    </source>
</evidence>
<keyword evidence="4" id="KW-1185">Reference proteome</keyword>
<keyword evidence="3" id="KW-0614">Plasmid</keyword>
<feature type="domain" description="Acyltransferase 3" evidence="2">
    <location>
        <begin position="22"/>
        <end position="314"/>
    </location>
</feature>
<dbReference type="InterPro" id="IPR002656">
    <property type="entry name" value="Acyl_transf_3_dom"/>
</dbReference>
<keyword evidence="3" id="KW-0012">Acyltransferase</keyword>
<evidence type="ECO:0000256" key="1">
    <source>
        <dbReference type="SAM" id="Phobius"/>
    </source>
</evidence>
<organism evidence="3 4">
    <name type="scientific">Paludibaculum fermentans</name>
    <dbReference type="NCBI Taxonomy" id="1473598"/>
    <lineage>
        <taxon>Bacteria</taxon>
        <taxon>Pseudomonadati</taxon>
        <taxon>Acidobacteriota</taxon>
        <taxon>Terriglobia</taxon>
        <taxon>Bryobacterales</taxon>
        <taxon>Bryobacteraceae</taxon>
        <taxon>Paludibaculum</taxon>
    </lineage>
</organism>
<protein>
    <submittedName>
        <fullName evidence="3">Acyltransferase</fullName>
    </submittedName>
</protein>
<feature type="transmembrane region" description="Helical" evidence="1">
    <location>
        <begin position="97"/>
        <end position="121"/>
    </location>
</feature>